<protein>
    <submittedName>
        <fullName evidence="3">Uncharacterized protein</fullName>
    </submittedName>
</protein>
<sequence length="122" mass="13613">MTFGSNHKSTGSLQDCSTNQLPDDWRERHGKKSERKTFLLSKDYDSASLFGGPGRLDLSCVTDTCLKLTGLQTDQHQIASKEIRLLHGGKNLDTDEWILVIPRCLLLFLLLFSGLPPLSPLN</sequence>
<organism evidence="3 4">
    <name type="scientific">Ilyodon furcidens</name>
    <name type="common">goldbreast splitfin</name>
    <dbReference type="NCBI Taxonomy" id="33524"/>
    <lineage>
        <taxon>Eukaryota</taxon>
        <taxon>Metazoa</taxon>
        <taxon>Chordata</taxon>
        <taxon>Craniata</taxon>
        <taxon>Vertebrata</taxon>
        <taxon>Euteleostomi</taxon>
        <taxon>Actinopterygii</taxon>
        <taxon>Neopterygii</taxon>
        <taxon>Teleostei</taxon>
        <taxon>Neoteleostei</taxon>
        <taxon>Acanthomorphata</taxon>
        <taxon>Ovalentaria</taxon>
        <taxon>Atherinomorphae</taxon>
        <taxon>Cyprinodontiformes</taxon>
        <taxon>Goodeidae</taxon>
        <taxon>Ilyodon</taxon>
    </lineage>
</organism>
<dbReference type="Proteomes" id="UP001482620">
    <property type="component" value="Unassembled WGS sequence"/>
</dbReference>
<accession>A0ABV0UGW9</accession>
<gene>
    <name evidence="3" type="ORF">ILYODFUR_010788</name>
</gene>
<keyword evidence="4" id="KW-1185">Reference proteome</keyword>
<comment type="caution">
    <text evidence="3">The sequence shown here is derived from an EMBL/GenBank/DDBJ whole genome shotgun (WGS) entry which is preliminary data.</text>
</comment>
<name>A0ABV0UGW9_9TELE</name>
<evidence type="ECO:0000256" key="1">
    <source>
        <dbReference type="SAM" id="MobiDB-lite"/>
    </source>
</evidence>
<dbReference type="EMBL" id="JAHRIQ010070308">
    <property type="protein sequence ID" value="MEQ2243822.1"/>
    <property type="molecule type" value="Genomic_DNA"/>
</dbReference>
<proteinExistence type="predicted"/>
<keyword evidence="2" id="KW-1133">Transmembrane helix</keyword>
<keyword evidence="2" id="KW-0472">Membrane</keyword>
<feature type="compositionally biased region" description="Polar residues" evidence="1">
    <location>
        <begin position="1"/>
        <end position="21"/>
    </location>
</feature>
<evidence type="ECO:0000313" key="4">
    <source>
        <dbReference type="Proteomes" id="UP001482620"/>
    </source>
</evidence>
<feature type="transmembrane region" description="Helical" evidence="2">
    <location>
        <begin position="97"/>
        <end position="115"/>
    </location>
</feature>
<evidence type="ECO:0000256" key="2">
    <source>
        <dbReference type="SAM" id="Phobius"/>
    </source>
</evidence>
<feature type="region of interest" description="Disordered" evidence="1">
    <location>
        <begin position="1"/>
        <end position="32"/>
    </location>
</feature>
<keyword evidence="2" id="KW-0812">Transmembrane</keyword>
<evidence type="ECO:0000313" key="3">
    <source>
        <dbReference type="EMBL" id="MEQ2243822.1"/>
    </source>
</evidence>
<reference evidence="3 4" key="1">
    <citation type="submission" date="2021-06" db="EMBL/GenBank/DDBJ databases">
        <authorList>
            <person name="Palmer J.M."/>
        </authorList>
    </citation>
    <scope>NUCLEOTIDE SEQUENCE [LARGE SCALE GENOMIC DNA]</scope>
    <source>
        <strain evidence="4">if_2019</strain>
        <tissue evidence="3">Muscle</tissue>
    </source>
</reference>